<reference evidence="3" key="1">
    <citation type="submission" date="2020-09" db="EMBL/GenBank/DDBJ databases">
        <title>Pelagicoccus enzymogenes sp. nov. with an EPS production, isolated from marine sediment.</title>
        <authorList>
            <person name="Feng X."/>
        </authorList>
    </citation>
    <scope>NUCLEOTIDE SEQUENCE</scope>
    <source>
        <strain evidence="3">NFK12</strain>
    </source>
</reference>
<dbReference type="AlphaFoldDB" id="A0A927IIT7"/>
<feature type="compositionally biased region" description="Basic and acidic residues" evidence="1">
    <location>
        <begin position="138"/>
        <end position="148"/>
    </location>
</feature>
<organism evidence="3 4">
    <name type="scientific">Pelagicoccus enzymogenes</name>
    <dbReference type="NCBI Taxonomy" id="2773457"/>
    <lineage>
        <taxon>Bacteria</taxon>
        <taxon>Pseudomonadati</taxon>
        <taxon>Verrucomicrobiota</taxon>
        <taxon>Opitutia</taxon>
        <taxon>Puniceicoccales</taxon>
        <taxon>Pelagicoccaceae</taxon>
        <taxon>Pelagicoccus</taxon>
    </lineage>
</organism>
<evidence type="ECO:0008006" key="5">
    <source>
        <dbReference type="Google" id="ProtNLM"/>
    </source>
</evidence>
<dbReference type="Proteomes" id="UP000622317">
    <property type="component" value="Unassembled WGS sequence"/>
</dbReference>
<dbReference type="RefSeq" id="WP_191617948.1">
    <property type="nucleotide sequence ID" value="NZ_JACYFG010000038.1"/>
</dbReference>
<evidence type="ECO:0000313" key="3">
    <source>
        <dbReference type="EMBL" id="MBD5780840.1"/>
    </source>
</evidence>
<keyword evidence="2" id="KW-0812">Transmembrane</keyword>
<protein>
    <recommendedName>
        <fullName evidence="5">FHA domain-containing protein</fullName>
    </recommendedName>
</protein>
<dbReference type="EMBL" id="JACYFG010000038">
    <property type="protein sequence ID" value="MBD5780840.1"/>
    <property type="molecule type" value="Genomic_DNA"/>
</dbReference>
<feature type="compositionally biased region" description="Pro residues" evidence="1">
    <location>
        <begin position="201"/>
        <end position="219"/>
    </location>
</feature>
<feature type="region of interest" description="Disordered" evidence="1">
    <location>
        <begin position="191"/>
        <end position="230"/>
    </location>
</feature>
<feature type="transmembrane region" description="Helical" evidence="2">
    <location>
        <begin position="6"/>
        <end position="25"/>
    </location>
</feature>
<evidence type="ECO:0000256" key="2">
    <source>
        <dbReference type="SAM" id="Phobius"/>
    </source>
</evidence>
<keyword evidence="4" id="KW-1185">Reference proteome</keyword>
<feature type="region of interest" description="Disordered" evidence="1">
    <location>
        <begin position="128"/>
        <end position="160"/>
    </location>
</feature>
<evidence type="ECO:0000256" key="1">
    <source>
        <dbReference type="SAM" id="MobiDB-lite"/>
    </source>
</evidence>
<gene>
    <name evidence="3" type="ORF">IEN85_15180</name>
</gene>
<sequence length="629" mass="69189">MPSPETVPTLLLVANLPAFLLMGFLDFFRPKIRLAIGDCSTRTLSQADSFPVNLSGRKSDGTKSPLCRIHHLDGDFSLEPLSTNVPLKLDGQTVARETPLKANRNYGLALDTHLIVIRITRRPDRLGDGFSEGNWDIAPRENPDDRETLPPSQLSAQRLSHHVKHTEDYLAFPTYGDTCFLLSDLVASLDPDTASQSQKPEPSPAQAPPNKAPLPPRPAPSSSHGMQPRPNSEAHACPYCWKPFAPGDALNIAVHESLTGDPILGSHVKLRFAAERFNSLGQALDSEGTPCPDLACPHCRGRLPPSFFAQPQHILSLVGAPSSGKSYYLSVLLRQLPEDLIRHYSANLQDGDPSGNAQLNEMKNRLFSATNPEDAFISKTDFEGVMYERLYRDGKLVPLPRPFVYYLQNLENPDQRASLVFYDNAGEHFKPGIALDDSPGALHVAASAGLLFLFDPSSSPPFRKLLRRKRDPQLRTDATDEQDTILSELGVRVKKMRALESHEKVDTPLAILVGKFDLWQSLLPPDTLHLPEDRPLTSEEIAQNSRHVRSLLAQLCPTIVANAESISSKVTYFPLSSLGHSPKEIAEGPLAGRLAPNPKRLNPVLPTTPVLWILSQQTPNPLEGTSHQA</sequence>
<accession>A0A927IIT7</accession>
<keyword evidence="2" id="KW-1133">Transmembrane helix</keyword>
<comment type="caution">
    <text evidence="3">The sequence shown here is derived from an EMBL/GenBank/DDBJ whole genome shotgun (WGS) entry which is preliminary data.</text>
</comment>
<name>A0A927IIT7_9BACT</name>
<proteinExistence type="predicted"/>
<evidence type="ECO:0000313" key="4">
    <source>
        <dbReference type="Proteomes" id="UP000622317"/>
    </source>
</evidence>
<keyword evidence="2" id="KW-0472">Membrane</keyword>